<gene>
    <name evidence="2" type="ORF">IV203_001590</name>
</gene>
<comment type="caution">
    <text evidence="2">The sequence shown here is derived from an EMBL/GenBank/DDBJ whole genome shotgun (WGS) entry which is preliminary data.</text>
</comment>
<evidence type="ECO:0000256" key="1">
    <source>
        <dbReference type="SAM" id="MobiDB-lite"/>
    </source>
</evidence>
<protein>
    <submittedName>
        <fullName evidence="2">Uncharacterized protein</fullName>
    </submittedName>
</protein>
<accession>A0A9K3L7K5</accession>
<proteinExistence type="predicted"/>
<sequence>MLFLVAGHTKNVCDGRFNNSKSKYHNAQVFTFDQAVEISGKSEHVHVWKIDPQNDWKNYGDFLRQPYVTLAEAKLAIAKNHIFCAEWLEEHGGEINFYTRQSALEEHKEAVGRITNPKFARGGNRKELLKSTVPGTIKYKGLPGYKKILMSMKFKEYVPPENQNDPLYAVPPPEVLNAEAEDKKERRPAKKQEKETTTLTSAKV</sequence>
<dbReference type="OrthoDB" id="6050800at2759"/>
<reference evidence="2" key="2">
    <citation type="submission" date="2021-04" db="EMBL/GenBank/DDBJ databases">
        <authorList>
            <person name="Podell S."/>
        </authorList>
    </citation>
    <scope>NUCLEOTIDE SEQUENCE</scope>
    <source>
        <strain evidence="2">Hildebrandi</strain>
    </source>
</reference>
<keyword evidence="3" id="KW-1185">Reference proteome</keyword>
<organism evidence="2 3">
    <name type="scientific">Nitzschia inconspicua</name>
    <dbReference type="NCBI Taxonomy" id="303405"/>
    <lineage>
        <taxon>Eukaryota</taxon>
        <taxon>Sar</taxon>
        <taxon>Stramenopiles</taxon>
        <taxon>Ochrophyta</taxon>
        <taxon>Bacillariophyta</taxon>
        <taxon>Bacillariophyceae</taxon>
        <taxon>Bacillariophycidae</taxon>
        <taxon>Bacillariales</taxon>
        <taxon>Bacillariaceae</taxon>
        <taxon>Nitzschia</taxon>
    </lineage>
</organism>
<feature type="compositionally biased region" description="Basic and acidic residues" evidence="1">
    <location>
        <begin position="180"/>
        <end position="196"/>
    </location>
</feature>
<dbReference type="AlphaFoldDB" id="A0A9K3L7K5"/>
<name>A0A9K3L7K5_9STRA</name>
<feature type="region of interest" description="Disordered" evidence="1">
    <location>
        <begin position="161"/>
        <end position="204"/>
    </location>
</feature>
<evidence type="ECO:0000313" key="2">
    <source>
        <dbReference type="EMBL" id="KAG7356903.1"/>
    </source>
</evidence>
<reference evidence="2" key="1">
    <citation type="journal article" date="2021" name="Sci. Rep.">
        <title>Diploid genomic architecture of Nitzschia inconspicua, an elite biomass production diatom.</title>
        <authorList>
            <person name="Oliver A."/>
            <person name="Podell S."/>
            <person name="Pinowska A."/>
            <person name="Traller J.C."/>
            <person name="Smith S.R."/>
            <person name="McClure R."/>
            <person name="Beliaev A."/>
            <person name="Bohutskyi P."/>
            <person name="Hill E.A."/>
            <person name="Rabines A."/>
            <person name="Zheng H."/>
            <person name="Allen L.Z."/>
            <person name="Kuo A."/>
            <person name="Grigoriev I.V."/>
            <person name="Allen A.E."/>
            <person name="Hazlebeck D."/>
            <person name="Allen E.E."/>
        </authorList>
    </citation>
    <scope>NUCLEOTIDE SEQUENCE</scope>
    <source>
        <strain evidence="2">Hildebrandi</strain>
    </source>
</reference>
<evidence type="ECO:0000313" key="3">
    <source>
        <dbReference type="Proteomes" id="UP000693970"/>
    </source>
</evidence>
<dbReference type="EMBL" id="JAGRRH010000015">
    <property type="protein sequence ID" value="KAG7356903.1"/>
    <property type="molecule type" value="Genomic_DNA"/>
</dbReference>
<dbReference type="Proteomes" id="UP000693970">
    <property type="component" value="Unassembled WGS sequence"/>
</dbReference>